<evidence type="ECO:0000256" key="1">
    <source>
        <dbReference type="ARBA" id="ARBA00004167"/>
    </source>
</evidence>
<dbReference type="RefSeq" id="WP_229680689.1">
    <property type="nucleotide sequence ID" value="NZ_BMIJ01000004.1"/>
</dbReference>
<reference evidence="6" key="1">
    <citation type="journal article" date="2019" name="Int. J. Syst. Evol. Microbiol.">
        <title>The Global Catalogue of Microorganisms (GCM) 10K type strain sequencing project: providing services to taxonomists for standard genome sequencing and annotation.</title>
        <authorList>
            <consortium name="The Broad Institute Genomics Platform"/>
            <consortium name="The Broad Institute Genome Sequencing Center for Infectious Disease"/>
            <person name="Wu L."/>
            <person name="Ma J."/>
        </authorList>
    </citation>
    <scope>NUCLEOTIDE SEQUENCE [LARGE SCALE GENOMIC DNA]</scope>
    <source>
        <strain evidence="6">CGMCC 1.15341</strain>
    </source>
</reference>
<protein>
    <submittedName>
        <fullName evidence="5">Serine/threonine protein kinase</fullName>
    </submittedName>
</protein>
<dbReference type="Gene3D" id="1.10.510.10">
    <property type="entry name" value="Transferase(Phosphotransferase) domain 1"/>
    <property type="match status" value="1"/>
</dbReference>
<comment type="caution">
    <text evidence="5">The sequence shown here is derived from an EMBL/GenBank/DDBJ whole genome shotgun (WGS) entry which is preliminary data.</text>
</comment>
<dbReference type="PANTHER" id="PTHR43642:SF1">
    <property type="entry name" value="HYBRID SIGNAL TRANSDUCTION HISTIDINE KINASE G"/>
    <property type="match status" value="1"/>
</dbReference>
<dbReference type="Gene3D" id="3.40.50.300">
    <property type="entry name" value="P-loop containing nucleotide triphosphate hydrolases"/>
    <property type="match status" value="1"/>
</dbReference>
<dbReference type="SMART" id="SM00220">
    <property type="entry name" value="S_TKc"/>
    <property type="match status" value="1"/>
</dbReference>
<dbReference type="PROSITE" id="PS50887">
    <property type="entry name" value="GGDEF"/>
    <property type="match status" value="1"/>
</dbReference>
<name>A0ABQ1KBB6_9GAMM</name>
<dbReference type="Pfam" id="PF00069">
    <property type="entry name" value="Pkinase"/>
    <property type="match status" value="1"/>
</dbReference>
<dbReference type="InterPro" id="IPR053159">
    <property type="entry name" value="Hybrid_Histidine_Kinase"/>
</dbReference>
<dbReference type="SUPFAM" id="SSF55073">
    <property type="entry name" value="Nucleotide cyclase"/>
    <property type="match status" value="1"/>
</dbReference>
<dbReference type="InterPro" id="IPR029016">
    <property type="entry name" value="GAF-like_dom_sf"/>
</dbReference>
<gene>
    <name evidence="5" type="ORF">GCM10011352_19540</name>
</gene>
<dbReference type="CDD" id="cd14014">
    <property type="entry name" value="STKc_PknB_like"/>
    <property type="match status" value="1"/>
</dbReference>
<dbReference type="Pfam" id="PF01590">
    <property type="entry name" value="GAF"/>
    <property type="match status" value="1"/>
</dbReference>
<evidence type="ECO:0000259" key="4">
    <source>
        <dbReference type="PROSITE" id="PS50887"/>
    </source>
</evidence>
<dbReference type="InterPro" id="IPR000719">
    <property type="entry name" value="Prot_kinase_dom"/>
</dbReference>
<feature type="domain" description="Protein kinase" evidence="3">
    <location>
        <begin position="11"/>
        <end position="275"/>
    </location>
</feature>
<dbReference type="Pfam" id="PF13191">
    <property type="entry name" value="AAA_16"/>
    <property type="match status" value="1"/>
</dbReference>
<comment type="subcellular location">
    <subcellularLocation>
        <location evidence="1">Membrane</location>
        <topology evidence="1">Single-pass membrane protein</topology>
    </subcellularLocation>
</comment>
<keyword evidence="5" id="KW-0418">Kinase</keyword>
<dbReference type="CDD" id="cd01949">
    <property type="entry name" value="GGDEF"/>
    <property type="match status" value="1"/>
</dbReference>
<dbReference type="Pfam" id="PF00990">
    <property type="entry name" value="GGDEF"/>
    <property type="match status" value="1"/>
</dbReference>
<dbReference type="SUPFAM" id="SSF56112">
    <property type="entry name" value="Protein kinase-like (PK-like)"/>
    <property type="match status" value="1"/>
</dbReference>
<accession>A0ABQ1KBB6</accession>
<dbReference type="InterPro" id="IPR027417">
    <property type="entry name" value="P-loop_NTPase"/>
</dbReference>
<proteinExistence type="predicted"/>
<keyword evidence="5" id="KW-0723">Serine/threonine-protein kinase</keyword>
<dbReference type="SUPFAM" id="SSF52540">
    <property type="entry name" value="P-loop containing nucleoside triphosphate hydrolases"/>
    <property type="match status" value="1"/>
</dbReference>
<keyword evidence="5" id="KW-0808">Transferase</keyword>
<dbReference type="GO" id="GO:0004674">
    <property type="term" value="F:protein serine/threonine kinase activity"/>
    <property type="evidence" value="ECO:0007669"/>
    <property type="project" value="UniProtKB-KW"/>
</dbReference>
<dbReference type="Gene3D" id="3.30.70.270">
    <property type="match status" value="1"/>
</dbReference>
<feature type="coiled-coil region" evidence="2">
    <location>
        <begin position="1487"/>
        <end position="1525"/>
    </location>
</feature>
<dbReference type="NCBIfam" id="TIGR00254">
    <property type="entry name" value="GGDEF"/>
    <property type="match status" value="1"/>
</dbReference>
<evidence type="ECO:0000313" key="6">
    <source>
        <dbReference type="Proteomes" id="UP000629025"/>
    </source>
</evidence>
<dbReference type="Proteomes" id="UP000629025">
    <property type="component" value="Unassembled WGS sequence"/>
</dbReference>
<dbReference type="SUPFAM" id="SSF55781">
    <property type="entry name" value="GAF domain-like"/>
    <property type="match status" value="1"/>
</dbReference>
<dbReference type="InterPro" id="IPR003018">
    <property type="entry name" value="GAF"/>
</dbReference>
<sequence length="1696" mass="188922">MLETGLQLPGYEIGAVIRRAEGRVVYRARRLSDSAKLAIETLDTEYPDRQQVAGIRREGLITQRLAEVEGVLKVHAVLPHGSGNLALVGELFESSLQAQLRKRSGEGLPLDEVLDIALRLVRTLGEIHTQDIVHKALTPAHVLFDPASGDIALAGFEIASELDQERQAVQMSRRLEGPLPYISPEQTGRMNRDLDYRSDYYSLGVLLYELLTGTLPFQADTLLEWVHSHISRMPPAPHEIAPRVPKAVSAIVLKLLAKSPDARYHSADGLMHDLARCADLLAAGHEIEPFELGEQDVVQKFLVPQALYGRERELQELLGLFEAAVAGNTEVCLVHGYSGVGKSALVNEIDRPLVRERGFLVQGKFDQFQRGEAYRAIAATFRGLVQQVLAEPEEALAQWRLQLLDALAPNARLVLDLVPELELVIGPQPAVADLPPAEARNRLQIVLTSFLRVFAGEGHPVVLFLDDLQWSDVPTLELLRRLVTSHELSHLLLIGAFRSNEVGVGHPLRLLLDELQEQKEIRQLPLGPLNRESVAHLVADALYRDVDEARPLSDLIYDKAQGNPFFTNELLRQLYKEGSLIPNSLTGRWDWDLDAVRWSSVSSDVVEFMVANLRRLNLDTQRVLQLAACIGSTFDLHTLSVTYEHSVDETAAALLPALKQHAVLPLHSDYRLVGTQLEGADGAALALNPTYRFQHDRVQQAAYALIDVKQLREVHLSVGRLMLQHVGREVPDERLIEIVGHFNEGRPLIESADERQHLAKLNLRAGVRAKHSSAYEAALNYLRVAAELLPTDPWRETPELMRDLAAETQQCAYLTGRTEEADGWIDVMLEHAGSDLERANILATRTRQYATLGRMEDSILSAIEGLVMLGVQFTDRPTLEDIAAERRWVVEYLGARSIDELVDAAQVEDPATLTAMRLLNEIFAAAFLSASGNLFPYLVLKAVNLSLKHGNCPESAFAYAAYGMLLCGELEEPALGYQYAKVGLAINERLDDLALRARVIYVYAMFVHHWSNHWTSLTPWFRKGIEAGYQSGDLLYLAYSAQDCVIWDPTLDLETAHRQHAENLEIVRECAYQDSLDSGTLFLQLQRNLLGLTHDPFTLSDDSFDEERCLAGMRERRFMTGIANYHIYSAEICLLYGDYERALEHVRAQDKLIKSAMSLPQLTRFRIVAFLTLARQTPQMLPEEQAETRQRLEQDLAQMTGLADNCEANFRHLQYLMEAELKRLDSCKESALERYDAAIDAARESGFLRDEATACECAARYLLGLGRRRSAEGYLRGAFRLYDRWGAHRKVQMLAGEFPVLRELDATAEVAVQRGAVGDLDLASVMKASREISGEIVIDRLLQTSMHILLENAGGQWGCLVVRHDGRLLVEAAKLPEHGVSTEGIPGHSLIADTEGGRVPLPVTLISQVLHNGEAVVLHDAACEGQFTQDPYVVSRRPVSVFCVPIRRERFEGALYMENNLASGVFNKQRVEVIRLLAAQAAVAIENARLYEQVQEYSRTLEEKVAERTARLEQLNEELQGLAERDGLTGVANRRRGDNYLMEVWVRLRREKKPLTVIMLDVDHFKAFNDNYGHQAGDDCLVAVAETLRNQMQRPADLVARYGGEEFIVILPDTGPEGGALVAEKIRSGVEARAISHAHSSASSVVTVSVGVATAVPETKGGAERLLRAADVALYQAKRMGRNQVHSVPDDSAIAK</sequence>
<organism evidence="5 6">
    <name type="scientific">Marinobacterium zhoushanense</name>
    <dbReference type="NCBI Taxonomy" id="1679163"/>
    <lineage>
        <taxon>Bacteria</taxon>
        <taxon>Pseudomonadati</taxon>
        <taxon>Pseudomonadota</taxon>
        <taxon>Gammaproteobacteria</taxon>
        <taxon>Oceanospirillales</taxon>
        <taxon>Oceanospirillaceae</taxon>
        <taxon>Marinobacterium</taxon>
    </lineage>
</organism>
<dbReference type="InterPro" id="IPR043128">
    <property type="entry name" value="Rev_trsase/Diguanyl_cyclase"/>
</dbReference>
<dbReference type="InterPro" id="IPR000160">
    <property type="entry name" value="GGDEF_dom"/>
</dbReference>
<keyword evidence="2" id="KW-0175">Coiled coil</keyword>
<evidence type="ECO:0000259" key="3">
    <source>
        <dbReference type="PROSITE" id="PS50011"/>
    </source>
</evidence>
<evidence type="ECO:0000313" key="5">
    <source>
        <dbReference type="EMBL" id="GGB93580.1"/>
    </source>
</evidence>
<dbReference type="Gene3D" id="3.30.450.40">
    <property type="match status" value="1"/>
</dbReference>
<dbReference type="InterPro" id="IPR029787">
    <property type="entry name" value="Nucleotide_cyclase"/>
</dbReference>
<keyword evidence="6" id="KW-1185">Reference proteome</keyword>
<feature type="domain" description="GGDEF" evidence="4">
    <location>
        <begin position="1553"/>
        <end position="1690"/>
    </location>
</feature>
<dbReference type="SMART" id="SM00267">
    <property type="entry name" value="GGDEF"/>
    <property type="match status" value="1"/>
</dbReference>
<dbReference type="PANTHER" id="PTHR43642">
    <property type="entry name" value="HYBRID SIGNAL TRANSDUCTION HISTIDINE KINASE G"/>
    <property type="match status" value="1"/>
</dbReference>
<evidence type="ECO:0000256" key="2">
    <source>
        <dbReference type="SAM" id="Coils"/>
    </source>
</evidence>
<dbReference type="InterPro" id="IPR011009">
    <property type="entry name" value="Kinase-like_dom_sf"/>
</dbReference>
<dbReference type="PROSITE" id="PS50011">
    <property type="entry name" value="PROTEIN_KINASE_DOM"/>
    <property type="match status" value="1"/>
</dbReference>
<dbReference type="EMBL" id="BMIJ01000004">
    <property type="protein sequence ID" value="GGB93580.1"/>
    <property type="molecule type" value="Genomic_DNA"/>
</dbReference>
<dbReference type="SMART" id="SM00065">
    <property type="entry name" value="GAF"/>
    <property type="match status" value="1"/>
</dbReference>
<dbReference type="InterPro" id="IPR041664">
    <property type="entry name" value="AAA_16"/>
</dbReference>